<dbReference type="UniPathway" id="UPA00299"/>
<protein>
    <recommendedName>
        <fullName evidence="2">Trehalose 6-phosphate phosphatase</fullName>
        <ecNumber evidence="2">3.1.3.12</ecNumber>
    </recommendedName>
</protein>
<dbReference type="EC" id="3.1.3.12" evidence="2"/>
<evidence type="ECO:0000313" key="3">
    <source>
        <dbReference type="EMBL" id="MXO98260.1"/>
    </source>
</evidence>
<dbReference type="Gene3D" id="3.30.70.1020">
    <property type="entry name" value="Trehalose-6-phosphate phosphatase related protein, domain 2"/>
    <property type="match status" value="1"/>
</dbReference>
<dbReference type="Pfam" id="PF02358">
    <property type="entry name" value="Trehalose_PPase"/>
    <property type="match status" value="1"/>
</dbReference>
<evidence type="ECO:0000256" key="1">
    <source>
        <dbReference type="ARBA" id="ARBA00022801"/>
    </source>
</evidence>
<dbReference type="PANTHER" id="PTHR43768:SF3">
    <property type="entry name" value="TREHALOSE 6-PHOSPHATE PHOSPHATASE"/>
    <property type="match status" value="1"/>
</dbReference>
<keyword evidence="2" id="KW-0460">Magnesium</keyword>
<gene>
    <name evidence="3" type="primary">otsB</name>
    <name evidence="3" type="ORF">GRI97_04585</name>
</gene>
<dbReference type="GO" id="GO:0046872">
    <property type="term" value="F:metal ion binding"/>
    <property type="evidence" value="ECO:0007669"/>
    <property type="project" value="UniProtKB-KW"/>
</dbReference>
<dbReference type="InterPro" id="IPR044651">
    <property type="entry name" value="OTSB-like"/>
</dbReference>
<keyword evidence="4" id="KW-1185">Reference proteome</keyword>
<proteinExistence type="inferred from homology"/>
<keyword evidence="1 2" id="KW-0378">Hydrolase</keyword>
<dbReference type="InterPro" id="IPR036412">
    <property type="entry name" value="HAD-like_sf"/>
</dbReference>
<accession>A0A6I4TSV6</accession>
<sequence>MNDCIQPPPLDLLFNASLFLDFDGTLVEIAERPDAVEIDARLGDLLGNLARRLHGRLALISGRPASELRALLGITDITIVGSHGLEFDWAAARTDILPRPPGLGSALIAMQMFAADRPGLIVEDKPLGAALHFRQAPDAASDCLSMAQDLADRHQLHLQHGKMMVEVRATGGDKGSAIRRLMEQPQFQSTAPVFLGDDVTDEAGFAISAQLGGAGVLIGPTRDTAATYRLDGVNDTLGWLHSACEATA</sequence>
<name>A0A6I4TSV6_9SPHN</name>
<evidence type="ECO:0000256" key="2">
    <source>
        <dbReference type="RuleBase" id="RU361117"/>
    </source>
</evidence>
<dbReference type="RefSeq" id="WP_161389918.1">
    <property type="nucleotide sequence ID" value="NZ_JBHSCP010000001.1"/>
</dbReference>
<comment type="caution">
    <text evidence="3">The sequence shown here is derived from an EMBL/GenBank/DDBJ whole genome shotgun (WGS) entry which is preliminary data.</text>
</comment>
<dbReference type="Proteomes" id="UP000469430">
    <property type="component" value="Unassembled WGS sequence"/>
</dbReference>
<dbReference type="EMBL" id="WTYJ01000001">
    <property type="protein sequence ID" value="MXO98260.1"/>
    <property type="molecule type" value="Genomic_DNA"/>
</dbReference>
<dbReference type="CDD" id="cd01627">
    <property type="entry name" value="HAD_TPP"/>
    <property type="match status" value="1"/>
</dbReference>
<dbReference type="SUPFAM" id="SSF56784">
    <property type="entry name" value="HAD-like"/>
    <property type="match status" value="1"/>
</dbReference>
<keyword evidence="2" id="KW-0479">Metal-binding</keyword>
<evidence type="ECO:0000313" key="4">
    <source>
        <dbReference type="Proteomes" id="UP000469430"/>
    </source>
</evidence>
<dbReference type="OrthoDB" id="9814913at2"/>
<organism evidence="3 4">
    <name type="scientific">Croceibacterium xixiisoli</name>
    <dbReference type="NCBI Taxonomy" id="1476466"/>
    <lineage>
        <taxon>Bacteria</taxon>
        <taxon>Pseudomonadati</taxon>
        <taxon>Pseudomonadota</taxon>
        <taxon>Alphaproteobacteria</taxon>
        <taxon>Sphingomonadales</taxon>
        <taxon>Erythrobacteraceae</taxon>
        <taxon>Croceibacterium</taxon>
    </lineage>
</organism>
<dbReference type="GO" id="GO:0004805">
    <property type="term" value="F:trehalose-phosphatase activity"/>
    <property type="evidence" value="ECO:0007669"/>
    <property type="project" value="UniProtKB-EC"/>
</dbReference>
<dbReference type="PANTHER" id="PTHR43768">
    <property type="entry name" value="TREHALOSE 6-PHOSPHATE PHOSPHATASE"/>
    <property type="match status" value="1"/>
</dbReference>
<dbReference type="InterPro" id="IPR023214">
    <property type="entry name" value="HAD_sf"/>
</dbReference>
<dbReference type="NCBIfam" id="TIGR00685">
    <property type="entry name" value="T6PP"/>
    <property type="match status" value="1"/>
</dbReference>
<dbReference type="GO" id="GO:0005992">
    <property type="term" value="P:trehalose biosynthetic process"/>
    <property type="evidence" value="ECO:0007669"/>
    <property type="project" value="UniProtKB-UniPathway"/>
</dbReference>
<dbReference type="InterPro" id="IPR003337">
    <property type="entry name" value="Trehalose_PPase"/>
</dbReference>
<dbReference type="AlphaFoldDB" id="A0A6I4TSV6"/>
<dbReference type="Gene3D" id="3.40.50.1000">
    <property type="entry name" value="HAD superfamily/HAD-like"/>
    <property type="match status" value="1"/>
</dbReference>
<comment type="function">
    <text evidence="2">Removes the phosphate from trehalose 6-phosphate to produce free trehalose.</text>
</comment>
<reference evidence="3 4" key="1">
    <citation type="submission" date="2019-12" db="EMBL/GenBank/DDBJ databases">
        <title>Genomic-based taxomic classification of the family Erythrobacteraceae.</title>
        <authorList>
            <person name="Xu L."/>
        </authorList>
    </citation>
    <scope>NUCLEOTIDE SEQUENCE [LARGE SCALE GENOMIC DNA]</scope>
    <source>
        <strain evidence="3 4">S36</strain>
    </source>
</reference>
<comment type="cofactor">
    <cofactor evidence="2">
        <name>Mg(2+)</name>
        <dbReference type="ChEBI" id="CHEBI:18420"/>
    </cofactor>
</comment>
<comment type="catalytic activity">
    <reaction evidence="2">
        <text>alpha,alpha-trehalose 6-phosphate + H2O = alpha,alpha-trehalose + phosphate</text>
        <dbReference type="Rhea" id="RHEA:23420"/>
        <dbReference type="ChEBI" id="CHEBI:15377"/>
        <dbReference type="ChEBI" id="CHEBI:16551"/>
        <dbReference type="ChEBI" id="CHEBI:43474"/>
        <dbReference type="ChEBI" id="CHEBI:58429"/>
        <dbReference type="EC" id="3.1.3.12"/>
    </reaction>
</comment>
<comment type="pathway">
    <text evidence="2">Glycan biosynthesis; trehalose biosynthesis.</text>
</comment>
<comment type="similarity">
    <text evidence="2">Belongs to the trehalose phosphatase family.</text>
</comment>